<dbReference type="AlphaFoldDB" id="A0A167DX39"/>
<dbReference type="Gene3D" id="2.60.40.10">
    <property type="entry name" value="Immunoglobulins"/>
    <property type="match status" value="1"/>
</dbReference>
<reference evidence="2 3" key="1">
    <citation type="submission" date="2016-02" db="EMBL/GenBank/DDBJ databases">
        <title>Paenibacillus sp. LPB0068, isolated from Crassostrea gigas.</title>
        <authorList>
            <person name="Shin S.-K."/>
            <person name="Yi H."/>
        </authorList>
    </citation>
    <scope>NUCLEOTIDE SEQUENCE [LARGE SCALE GENOMIC DNA]</scope>
    <source>
        <strain evidence="2 3">LPB0068</strain>
    </source>
</reference>
<accession>A0A167DX39</accession>
<dbReference type="Proteomes" id="UP000077134">
    <property type="component" value="Unassembled WGS sequence"/>
</dbReference>
<dbReference type="InterPro" id="IPR026891">
    <property type="entry name" value="Fn3-like"/>
</dbReference>
<dbReference type="EMBL" id="LSFN01000014">
    <property type="protein sequence ID" value="OAB74881.1"/>
    <property type="molecule type" value="Genomic_DNA"/>
</dbReference>
<dbReference type="STRING" id="1763538.LPB68_01230"/>
<dbReference type="KEGG" id="pcx:LPB68_01230"/>
<dbReference type="OrthoDB" id="9781691at2"/>
<dbReference type="SMART" id="SM01217">
    <property type="entry name" value="Fn3_like"/>
    <property type="match status" value="1"/>
</dbReference>
<gene>
    <name evidence="2" type="ORF">PNBC_12725</name>
</gene>
<evidence type="ECO:0000259" key="1">
    <source>
        <dbReference type="SMART" id="SM01217"/>
    </source>
</evidence>
<dbReference type="Pfam" id="PF14310">
    <property type="entry name" value="Fn3-like"/>
    <property type="match status" value="1"/>
</dbReference>
<organism evidence="2 3">
    <name type="scientific">Paenibacillus crassostreae</name>
    <dbReference type="NCBI Taxonomy" id="1763538"/>
    <lineage>
        <taxon>Bacteria</taxon>
        <taxon>Bacillati</taxon>
        <taxon>Bacillota</taxon>
        <taxon>Bacilli</taxon>
        <taxon>Bacillales</taxon>
        <taxon>Paenibacillaceae</taxon>
        <taxon>Paenibacillus</taxon>
    </lineage>
</organism>
<evidence type="ECO:0000313" key="2">
    <source>
        <dbReference type="EMBL" id="OAB74881.1"/>
    </source>
</evidence>
<dbReference type="InterPro" id="IPR013783">
    <property type="entry name" value="Ig-like_fold"/>
</dbReference>
<keyword evidence="3" id="KW-1185">Reference proteome</keyword>
<sequence>MYIRDVIGSVVRPLRELKQKGESTTVSFTITEDMLKFYGIKMNYTSEPGQFIVYIGSDSTTKNKKEFILEPEFE</sequence>
<comment type="caution">
    <text evidence="2">The sequence shown here is derived from an EMBL/GenBank/DDBJ whole genome shotgun (WGS) entry which is preliminary data.</text>
</comment>
<protein>
    <recommendedName>
        <fullName evidence="1">Fibronectin type III-like domain-containing protein</fullName>
    </recommendedName>
</protein>
<proteinExistence type="predicted"/>
<dbReference type="RefSeq" id="WP_068658631.1">
    <property type="nucleotide sequence ID" value="NZ_CP017770.1"/>
</dbReference>
<name>A0A167DX39_9BACL</name>
<feature type="domain" description="Fibronectin type III-like" evidence="1">
    <location>
        <begin position="1"/>
        <end position="59"/>
    </location>
</feature>
<evidence type="ECO:0000313" key="3">
    <source>
        <dbReference type="Proteomes" id="UP000077134"/>
    </source>
</evidence>